<keyword evidence="1" id="KW-0472">Membrane</keyword>
<feature type="transmembrane region" description="Helical" evidence="1">
    <location>
        <begin position="214"/>
        <end position="238"/>
    </location>
</feature>
<dbReference type="Proteomes" id="UP000461768">
    <property type="component" value="Unassembled WGS sequence"/>
</dbReference>
<feature type="transmembrane region" description="Helical" evidence="1">
    <location>
        <begin position="189"/>
        <end position="207"/>
    </location>
</feature>
<feature type="transmembrane region" description="Helical" evidence="1">
    <location>
        <begin position="127"/>
        <end position="154"/>
    </location>
</feature>
<dbReference type="OrthoDB" id="1766220at2"/>
<dbReference type="EMBL" id="WAGX01000008">
    <property type="protein sequence ID" value="KAB1434384.1"/>
    <property type="molecule type" value="Genomic_DNA"/>
</dbReference>
<proteinExistence type="predicted"/>
<feature type="transmembrane region" description="Helical" evidence="1">
    <location>
        <begin position="52"/>
        <end position="78"/>
    </location>
</feature>
<dbReference type="RefSeq" id="WP_151148452.1">
    <property type="nucleotide sequence ID" value="NZ_WAGX01000008.1"/>
</dbReference>
<reference evidence="2 3" key="1">
    <citation type="submission" date="2019-09" db="EMBL/GenBank/DDBJ databases">
        <authorList>
            <person name="Valk L.C."/>
        </authorList>
    </citation>
    <scope>NUCLEOTIDE SEQUENCE [LARGE SCALE GENOMIC DNA]</scope>
    <source>
        <strain evidence="2">GalUA</strain>
    </source>
</reference>
<keyword evidence="1" id="KW-1133">Transmembrane helix</keyword>
<sequence length="333" mass="38118">MTILLEFREKLKIFYSKHDMYIRPFIKCIVTFITLTTINANIGFMTRLTNPVLVIMVALASTFLPFNAVLVLAAIFMVAHFYAASLPVALVALAIILLMFLLYYRFSPKESYLVLLTPIGFMLKIPFILPLLGGLLGTPLSAFPIAFGVILYYLMYSVKQNASVINNSEASNMLQTYTYLIDNILNNKEMLVCILAFTVTILVVYLIRRLSIDYSWSIAIVLGAITNLLIMLVCDYMLNISYNILWLIIGICISVGLAFCVKFMAFHVDYTRTEHVQFEDDEYYYYVKAIPKISITSREKKVKRINPQKKMTKRTSLSLTEEIDLENELKDLK</sequence>
<accession>A0A7V7QHG6</accession>
<dbReference type="AlphaFoldDB" id="A0A7V7QHG6"/>
<evidence type="ECO:0000313" key="2">
    <source>
        <dbReference type="EMBL" id="KAB1434384.1"/>
    </source>
</evidence>
<evidence type="ECO:0000256" key="1">
    <source>
        <dbReference type="SAM" id="Phobius"/>
    </source>
</evidence>
<keyword evidence="3" id="KW-1185">Reference proteome</keyword>
<feature type="transmembrane region" description="Helical" evidence="1">
    <location>
        <begin position="244"/>
        <end position="265"/>
    </location>
</feature>
<reference evidence="2 3" key="2">
    <citation type="submission" date="2020-02" db="EMBL/GenBank/DDBJ databases">
        <title>Candidatus Galacturonibacter soehngenii shows hetero-acetogenic catabolism of galacturonic acid but lacks a canonical carbon monoxide dehydrogenase/acetyl-CoA synthase complex.</title>
        <authorList>
            <person name="Diender M."/>
            <person name="Stouten G.R."/>
            <person name="Petersen J.F."/>
            <person name="Nielsen P.H."/>
            <person name="Dueholm M.S."/>
            <person name="Pronk J.T."/>
            <person name="Van Loosdrecht M.C.M."/>
        </authorList>
    </citation>
    <scope>NUCLEOTIDE SEQUENCE [LARGE SCALE GENOMIC DNA]</scope>
    <source>
        <strain evidence="2">GalUA</strain>
    </source>
</reference>
<organism evidence="2 3">
    <name type="scientific">Candidatus Galacturonatibacter soehngenii</name>
    <dbReference type="NCBI Taxonomy" id="2307010"/>
    <lineage>
        <taxon>Bacteria</taxon>
        <taxon>Bacillati</taxon>
        <taxon>Bacillota</taxon>
        <taxon>Clostridia</taxon>
        <taxon>Lachnospirales</taxon>
        <taxon>Lachnospiraceae</taxon>
        <taxon>Candidatus Galacturonatibacter</taxon>
    </lineage>
</organism>
<evidence type="ECO:0000313" key="3">
    <source>
        <dbReference type="Proteomes" id="UP000461768"/>
    </source>
</evidence>
<keyword evidence="1" id="KW-0812">Transmembrane</keyword>
<name>A0A7V7QHG6_9FIRM</name>
<gene>
    <name evidence="2" type="ORF">F7O84_18015</name>
</gene>
<comment type="caution">
    <text evidence="2">The sequence shown here is derived from an EMBL/GenBank/DDBJ whole genome shotgun (WGS) entry which is preliminary data.</text>
</comment>
<feature type="transmembrane region" description="Helical" evidence="1">
    <location>
        <begin position="20"/>
        <end position="40"/>
    </location>
</feature>
<protein>
    <submittedName>
        <fullName evidence="2">ABC transporter permease</fullName>
    </submittedName>
</protein>
<feature type="transmembrane region" description="Helical" evidence="1">
    <location>
        <begin position="84"/>
        <end position="106"/>
    </location>
</feature>